<proteinExistence type="predicted"/>
<keyword evidence="2" id="KW-1133">Transmembrane helix</keyword>
<feature type="region of interest" description="Disordered" evidence="1">
    <location>
        <begin position="1"/>
        <end position="78"/>
    </location>
</feature>
<evidence type="ECO:0000256" key="1">
    <source>
        <dbReference type="SAM" id="MobiDB-lite"/>
    </source>
</evidence>
<keyword evidence="2" id="KW-0812">Transmembrane</keyword>
<feature type="compositionally biased region" description="Acidic residues" evidence="1">
    <location>
        <begin position="158"/>
        <end position="171"/>
    </location>
</feature>
<sequence length="476" mass="51529">METTVPKSRNSGPSCATDDVHDNQNPIYAASNEEEEDQNPMYAANTPSEPNAMYGQKNRGDPNKMNQQEDLNPVYLSNAVDTDLEYPQNAADINQIYEPDTRHDNYGDARLMPYAGRYLKTSEAAALATNSDDNPPNQPPSAGQEIPPAGGDEYYVPSDEDDVPDNEDYELYENASGEAYSEETETEEHSRKKERASSTNHPHPLAPGDGARPYTTDPHTSRSNAPTSRKDFSRKKEDASSTNHPHPLAPGDGARPYITDPHASRSNAPTSRKDFSRKKEDASSTNHPRPPTLGDGIGPYTPEPHASPSANPTYINASSKQNDAPADKIDRDSIKKDDGAPPSDGHGLNIPQQATRGCVGRLVTYPVLAAAFLTFLIIGGIIGGLYINTGVQDIQKPTLEVETTGHPALDTPYAAGQHPEDTPYSSGHSAMDTSSPRGHPAHCTSVGKDFTGFTFSALMLKLYTNSTMINFNMTGI</sequence>
<feature type="region of interest" description="Disordered" evidence="1">
    <location>
        <begin position="415"/>
        <end position="440"/>
    </location>
</feature>
<gene>
    <name evidence="3" type="ORF">BRAFLDRAFT_86004</name>
</gene>
<reference evidence="3" key="1">
    <citation type="journal article" date="2008" name="Nature">
        <title>The amphioxus genome and the evolution of the chordate karyotype.</title>
        <authorList>
            <consortium name="US DOE Joint Genome Institute (JGI-PGF)"/>
            <person name="Putnam N.H."/>
            <person name="Butts T."/>
            <person name="Ferrier D.E.K."/>
            <person name="Furlong R.F."/>
            <person name="Hellsten U."/>
            <person name="Kawashima T."/>
            <person name="Robinson-Rechavi M."/>
            <person name="Shoguchi E."/>
            <person name="Terry A."/>
            <person name="Yu J.-K."/>
            <person name="Benito-Gutierrez E.L."/>
            <person name="Dubchak I."/>
            <person name="Garcia-Fernandez J."/>
            <person name="Gibson-Brown J.J."/>
            <person name="Grigoriev I.V."/>
            <person name="Horton A.C."/>
            <person name="de Jong P.J."/>
            <person name="Jurka J."/>
            <person name="Kapitonov V.V."/>
            <person name="Kohara Y."/>
            <person name="Kuroki Y."/>
            <person name="Lindquist E."/>
            <person name="Lucas S."/>
            <person name="Osoegawa K."/>
            <person name="Pennacchio L.A."/>
            <person name="Salamov A.A."/>
            <person name="Satou Y."/>
            <person name="Sauka-Spengler T."/>
            <person name="Schmutz J."/>
            <person name="Shin-I T."/>
            <person name="Toyoda A."/>
            <person name="Bronner-Fraser M."/>
            <person name="Fujiyama A."/>
            <person name="Holland L.Z."/>
            <person name="Holland P.W.H."/>
            <person name="Satoh N."/>
            <person name="Rokhsar D.S."/>
        </authorList>
    </citation>
    <scope>NUCLEOTIDE SEQUENCE [LARGE SCALE GENOMIC DNA]</scope>
    <source>
        <strain evidence="3">S238N-H82</strain>
        <tissue evidence="3">Testes</tissue>
    </source>
</reference>
<evidence type="ECO:0000256" key="2">
    <source>
        <dbReference type="SAM" id="Phobius"/>
    </source>
</evidence>
<feature type="region of interest" description="Disordered" evidence="1">
    <location>
        <begin position="123"/>
        <end position="352"/>
    </location>
</feature>
<feature type="compositionally biased region" description="Polar residues" evidence="1">
    <location>
        <begin position="423"/>
        <end position="436"/>
    </location>
</feature>
<feature type="compositionally biased region" description="Polar residues" evidence="1">
    <location>
        <begin position="308"/>
        <end position="322"/>
    </location>
</feature>
<protein>
    <submittedName>
        <fullName evidence="3">Uncharacterized protein</fullName>
    </submittedName>
</protein>
<dbReference type="EMBL" id="GG666599">
    <property type="protein sequence ID" value="EEN50848.1"/>
    <property type="molecule type" value="Genomic_DNA"/>
</dbReference>
<organism>
    <name type="scientific">Branchiostoma floridae</name>
    <name type="common">Florida lancelet</name>
    <name type="synonym">Amphioxus</name>
    <dbReference type="NCBI Taxonomy" id="7739"/>
    <lineage>
        <taxon>Eukaryota</taxon>
        <taxon>Metazoa</taxon>
        <taxon>Chordata</taxon>
        <taxon>Cephalochordata</taxon>
        <taxon>Leptocardii</taxon>
        <taxon>Amphioxiformes</taxon>
        <taxon>Branchiostomatidae</taxon>
        <taxon>Branchiostoma</taxon>
    </lineage>
</organism>
<feature type="compositionally biased region" description="Polar residues" evidence="1">
    <location>
        <begin position="217"/>
        <end position="227"/>
    </location>
</feature>
<feature type="transmembrane region" description="Helical" evidence="2">
    <location>
        <begin position="362"/>
        <end position="387"/>
    </location>
</feature>
<feature type="compositionally biased region" description="Basic and acidic residues" evidence="1">
    <location>
        <begin position="271"/>
        <end position="282"/>
    </location>
</feature>
<evidence type="ECO:0000313" key="3">
    <source>
        <dbReference type="EMBL" id="EEN50848.1"/>
    </source>
</evidence>
<dbReference type="InParanoid" id="C3Z9B9"/>
<accession>C3Z9B9</accession>
<keyword evidence="2" id="KW-0472">Membrane</keyword>
<feature type="compositionally biased region" description="Basic and acidic residues" evidence="1">
    <location>
        <begin position="325"/>
        <end position="339"/>
    </location>
</feature>
<feature type="compositionally biased region" description="Polar residues" evidence="1">
    <location>
        <begin position="1"/>
        <end position="14"/>
    </location>
</feature>
<dbReference type="AlphaFoldDB" id="C3Z9B9"/>
<feature type="compositionally biased region" description="Basic and acidic residues" evidence="1">
    <location>
        <begin position="228"/>
        <end position="239"/>
    </location>
</feature>
<name>C3Z9B9_BRAFL</name>